<gene>
    <name evidence="15" type="ORF">dsat_0759</name>
</gene>
<dbReference type="PIRSF" id="PIRSF000534">
    <property type="entry name" value="PPi_PFK_TP0108"/>
    <property type="match status" value="1"/>
</dbReference>
<keyword evidence="5" id="KW-0547">Nucleotide-binding</keyword>
<evidence type="ECO:0000256" key="12">
    <source>
        <dbReference type="ARBA" id="ARBA00048072"/>
    </source>
</evidence>
<dbReference type="RefSeq" id="WP_020887456.1">
    <property type="nucleotide sequence ID" value="NZ_ATHI01000027.1"/>
</dbReference>
<dbReference type="Pfam" id="PF00365">
    <property type="entry name" value="PFK"/>
    <property type="match status" value="1"/>
</dbReference>
<comment type="catalytic activity">
    <reaction evidence="11">
        <text>beta-D-fructose 6-phosphate + ATP = beta-D-fructose 1,6-bisphosphate + ADP + H(+)</text>
        <dbReference type="Rhea" id="RHEA:16109"/>
        <dbReference type="ChEBI" id="CHEBI:15378"/>
        <dbReference type="ChEBI" id="CHEBI:30616"/>
        <dbReference type="ChEBI" id="CHEBI:32966"/>
        <dbReference type="ChEBI" id="CHEBI:57634"/>
        <dbReference type="ChEBI" id="CHEBI:456216"/>
        <dbReference type="EC" id="2.7.1.11"/>
    </reaction>
</comment>
<dbReference type="GO" id="GO:0003872">
    <property type="term" value="F:6-phosphofructokinase activity"/>
    <property type="evidence" value="ECO:0007669"/>
    <property type="project" value="UniProtKB-EC"/>
</dbReference>
<dbReference type="InterPro" id="IPR012004">
    <property type="entry name" value="PyroP-dep_PFK_TP0108"/>
</dbReference>
<keyword evidence="7" id="KW-0067">ATP-binding</keyword>
<dbReference type="InterPro" id="IPR000023">
    <property type="entry name" value="Phosphofructokinase_dom"/>
</dbReference>
<evidence type="ECO:0000313" key="15">
    <source>
        <dbReference type="EMBL" id="EPR32407.1"/>
    </source>
</evidence>
<keyword evidence="4" id="KW-0479">Metal-binding</keyword>
<comment type="cofactor">
    <cofactor evidence="1">
        <name>Mg(2+)</name>
        <dbReference type="ChEBI" id="CHEBI:18420"/>
    </cofactor>
</comment>
<comment type="similarity">
    <text evidence="10">Belongs to the phosphofructokinase type A (PFKA) family.</text>
</comment>
<dbReference type="NCBIfam" id="NF005301">
    <property type="entry name" value="PRK06830.1"/>
    <property type="match status" value="1"/>
</dbReference>
<dbReference type="GO" id="GO:0005737">
    <property type="term" value="C:cytoplasm"/>
    <property type="evidence" value="ECO:0007669"/>
    <property type="project" value="UniProtKB-ARBA"/>
</dbReference>
<keyword evidence="16" id="KW-1185">Reference proteome</keyword>
<dbReference type="GO" id="GO:0046872">
    <property type="term" value="F:metal ion binding"/>
    <property type="evidence" value="ECO:0007669"/>
    <property type="project" value="UniProtKB-KW"/>
</dbReference>
<evidence type="ECO:0000256" key="1">
    <source>
        <dbReference type="ARBA" id="ARBA00001946"/>
    </source>
</evidence>
<evidence type="ECO:0000256" key="11">
    <source>
        <dbReference type="ARBA" id="ARBA00048070"/>
    </source>
</evidence>
<evidence type="ECO:0000256" key="6">
    <source>
        <dbReference type="ARBA" id="ARBA00022777"/>
    </source>
</evidence>
<feature type="domain" description="Phosphofructokinase" evidence="14">
    <location>
        <begin position="91"/>
        <end position="397"/>
    </location>
</feature>
<dbReference type="Gene3D" id="3.40.50.450">
    <property type="match status" value="1"/>
</dbReference>
<dbReference type="AlphaFoldDB" id="S7T5U2"/>
<dbReference type="OrthoDB" id="9802503at2"/>
<evidence type="ECO:0000259" key="14">
    <source>
        <dbReference type="Pfam" id="PF00365"/>
    </source>
</evidence>
<feature type="region of interest" description="Disordered" evidence="13">
    <location>
        <begin position="1"/>
        <end position="25"/>
    </location>
</feature>
<dbReference type="Proteomes" id="UP000014975">
    <property type="component" value="Unassembled WGS sequence"/>
</dbReference>
<dbReference type="PRINTS" id="PR00476">
    <property type="entry name" value="PHFRCTKINASE"/>
</dbReference>
<dbReference type="FunFam" id="3.40.50.450:FF:000002">
    <property type="entry name" value="ATP-dependent 6-phosphofructokinase"/>
    <property type="match status" value="1"/>
</dbReference>
<feature type="compositionally biased region" description="Low complexity" evidence="13">
    <location>
        <begin position="1"/>
        <end position="21"/>
    </location>
</feature>
<dbReference type="PATRIC" id="fig|1121439.3.peg.2120"/>
<evidence type="ECO:0000256" key="8">
    <source>
        <dbReference type="ARBA" id="ARBA00022842"/>
    </source>
</evidence>
<evidence type="ECO:0000256" key="2">
    <source>
        <dbReference type="ARBA" id="ARBA00003138"/>
    </source>
</evidence>
<evidence type="ECO:0000256" key="3">
    <source>
        <dbReference type="ARBA" id="ARBA00022679"/>
    </source>
</evidence>
<dbReference type="EMBL" id="ATHI01000027">
    <property type="protein sequence ID" value="EPR32407.1"/>
    <property type="molecule type" value="Genomic_DNA"/>
</dbReference>
<dbReference type="eggNOG" id="COG0205">
    <property type="taxonomic scope" value="Bacteria"/>
</dbReference>
<accession>S7T5U2</accession>
<dbReference type="GO" id="GO:0047334">
    <property type="term" value="F:diphosphate-fructose-6-phosphate 1-phosphotransferase activity"/>
    <property type="evidence" value="ECO:0007669"/>
    <property type="project" value="UniProtKB-EC"/>
</dbReference>
<evidence type="ECO:0000313" key="16">
    <source>
        <dbReference type="Proteomes" id="UP000014975"/>
    </source>
</evidence>
<keyword evidence="8" id="KW-0460">Magnesium</keyword>
<protein>
    <submittedName>
        <fullName evidence="15">Phosphofructokinase</fullName>
    </submittedName>
</protein>
<evidence type="ECO:0000256" key="10">
    <source>
        <dbReference type="ARBA" id="ARBA00038478"/>
    </source>
</evidence>
<dbReference type="UniPathway" id="UPA00109">
    <property type="reaction ID" value="UER00182"/>
</dbReference>
<keyword evidence="9" id="KW-0324">Glycolysis</keyword>
<name>S7T5U2_9BACT</name>
<comment type="caution">
    <text evidence="15">The sequence shown here is derived from an EMBL/GenBank/DDBJ whole genome shotgun (WGS) entry which is preliminary data.</text>
</comment>
<dbReference type="InterPro" id="IPR022953">
    <property type="entry name" value="ATP_PFK"/>
</dbReference>
<organism evidence="15 16">
    <name type="scientific">Alkalidesulfovibrio alkalitolerans DSM 16529</name>
    <dbReference type="NCBI Taxonomy" id="1121439"/>
    <lineage>
        <taxon>Bacteria</taxon>
        <taxon>Pseudomonadati</taxon>
        <taxon>Thermodesulfobacteriota</taxon>
        <taxon>Desulfovibrionia</taxon>
        <taxon>Desulfovibrionales</taxon>
        <taxon>Desulfovibrionaceae</taxon>
        <taxon>Alkalidesulfovibrio</taxon>
    </lineage>
</organism>
<reference evidence="15 16" key="1">
    <citation type="journal article" date="2013" name="Genome Announc.">
        <title>Draft genome sequences for three mercury-methylating, sulfate-reducing bacteria.</title>
        <authorList>
            <person name="Brown S.D."/>
            <person name="Hurt R.A.Jr."/>
            <person name="Gilmour C.C."/>
            <person name="Elias D.A."/>
        </authorList>
    </citation>
    <scope>NUCLEOTIDE SEQUENCE [LARGE SCALE GENOMIC DNA]</scope>
    <source>
        <strain evidence="15 16">DSM 16529</strain>
    </source>
</reference>
<dbReference type="PANTHER" id="PTHR45770">
    <property type="entry name" value="ATP-DEPENDENT 6-PHOSPHOFRUCTOKINASE 1"/>
    <property type="match status" value="1"/>
</dbReference>
<comment type="function">
    <text evidence="2">Catalyzes the phosphorylation of D-fructose 6-phosphate, the first committing step of glycolysis. Uses inorganic phosphate (PPi) as phosphoryl donor instead of ATP like common ATP-dependent phosphofructokinases (ATP-PFKs), which renders the reaction reversible, and can thus function both in glycolysis and gluconeogenesis. Consistently, PPi-PFK can replace the enzymes of both the forward (ATP-PFK) and reverse (fructose-bisphosphatase (FBPase)) reactions.</text>
</comment>
<dbReference type="InterPro" id="IPR050929">
    <property type="entry name" value="PFKA"/>
</dbReference>
<evidence type="ECO:0000256" key="9">
    <source>
        <dbReference type="ARBA" id="ARBA00023152"/>
    </source>
</evidence>
<dbReference type="InterPro" id="IPR035966">
    <property type="entry name" value="PKF_sf"/>
</dbReference>
<dbReference type="GO" id="GO:0005524">
    <property type="term" value="F:ATP binding"/>
    <property type="evidence" value="ECO:0007669"/>
    <property type="project" value="UniProtKB-KW"/>
</dbReference>
<evidence type="ECO:0000256" key="7">
    <source>
        <dbReference type="ARBA" id="ARBA00022840"/>
    </source>
</evidence>
<dbReference type="GO" id="GO:0006002">
    <property type="term" value="P:fructose 6-phosphate metabolic process"/>
    <property type="evidence" value="ECO:0007669"/>
    <property type="project" value="InterPro"/>
</dbReference>
<evidence type="ECO:0000256" key="4">
    <source>
        <dbReference type="ARBA" id="ARBA00022723"/>
    </source>
</evidence>
<evidence type="ECO:0000256" key="5">
    <source>
        <dbReference type="ARBA" id="ARBA00022741"/>
    </source>
</evidence>
<dbReference type="SUPFAM" id="SSF53784">
    <property type="entry name" value="Phosphofructokinase"/>
    <property type="match status" value="1"/>
</dbReference>
<keyword evidence="3" id="KW-0808">Transferase</keyword>
<comment type="catalytic activity">
    <reaction evidence="12">
        <text>beta-D-fructose 6-phosphate + diphosphate = beta-D-fructose 1,6-bisphosphate + phosphate + H(+)</text>
        <dbReference type="Rhea" id="RHEA:13613"/>
        <dbReference type="ChEBI" id="CHEBI:15378"/>
        <dbReference type="ChEBI" id="CHEBI:32966"/>
        <dbReference type="ChEBI" id="CHEBI:33019"/>
        <dbReference type="ChEBI" id="CHEBI:43474"/>
        <dbReference type="ChEBI" id="CHEBI:57634"/>
        <dbReference type="EC" id="2.7.1.90"/>
    </reaction>
</comment>
<sequence length="461" mass="49491">MAARGKSTTKATTSPAASSAPVDHDTTIPRLGAGAFDNPLGYCRFMDDAARVRIELTDEEVSGLSGNEDLALSFELAGPRAKVFFNPKKTKCAIVTCGGLCPGINDVIRAIVMEAYHAYDVAACFGIRFGLQGFIPRYHHDIMELTPDSVTDIHEFGGTLLGSSRGPQPPEEIVDALERMNIGILFVIGGDGSMKAAAAIQAEVARRGLLVSVVGVPKTIDNDVNFITRSFGFDTAVEQATRAIRSAHTEALGALNGIGMVKLMGRHSGFIAAQSVLALKEVNFVLIPEYPFELHGEKGLLSALTQRLTSRHHAVIVVAEGAGQHLVRASGERDASGNLRLPDICGLLRSAIDEHLNTANVPYTLKFIDPSYIIRSVPANANDRVYCGFLGQNAVHAGMAGKTGMVVARVQDRYVHLPFHLVTSAQKRLNIRSDYWRAVLESTGQQHLGPDLSECPLPGEA</sequence>
<evidence type="ECO:0000256" key="13">
    <source>
        <dbReference type="SAM" id="MobiDB-lite"/>
    </source>
</evidence>
<proteinExistence type="inferred from homology"/>
<dbReference type="STRING" id="1121439.dsat_0759"/>
<keyword evidence="6 15" id="KW-0418">Kinase</keyword>